<protein>
    <submittedName>
        <fullName evidence="1">Uncharacterized protein</fullName>
    </submittedName>
</protein>
<reference evidence="1 2" key="1">
    <citation type="submission" date="2018-06" db="EMBL/GenBank/DDBJ databases">
        <title>Comparative genomics of Brasilonema spp. strains.</title>
        <authorList>
            <person name="Alvarenga D.O."/>
            <person name="Fiore M.F."/>
            <person name="Varani A.M."/>
        </authorList>
    </citation>
    <scope>NUCLEOTIDE SEQUENCE [LARGE SCALE GENOMIC DNA]</scope>
    <source>
        <strain evidence="1 2">CENA114</strain>
    </source>
</reference>
<dbReference type="AlphaFoldDB" id="A0A856MB91"/>
<dbReference type="EMBL" id="CP030118">
    <property type="protein sequence ID" value="QDL08515.1"/>
    <property type="molecule type" value="Genomic_DNA"/>
</dbReference>
<accession>A0A856MB91</accession>
<dbReference type="KEGG" id="bsen:DP114_11970"/>
<keyword evidence="2" id="KW-1185">Reference proteome</keyword>
<dbReference type="RefSeq" id="WP_169266821.1">
    <property type="nucleotide sequence ID" value="NZ_CAWOXK010000001.1"/>
</dbReference>
<gene>
    <name evidence="1" type="ORF">DP114_11970</name>
</gene>
<name>A0A856MB91_9CYAN</name>
<proteinExistence type="predicted"/>
<evidence type="ECO:0000313" key="1">
    <source>
        <dbReference type="EMBL" id="QDL08515.1"/>
    </source>
</evidence>
<dbReference type="Proteomes" id="UP000503129">
    <property type="component" value="Chromosome"/>
</dbReference>
<sequence>MSHTYGKAVKGHRGFVSQGKDIGGDVKVIGCKFPPEVDAVLRTLPNRSEKLRQWVIRCMLEEGLLDQHSSTQSPNS</sequence>
<organism evidence="1 2">
    <name type="scientific">Brasilonema sennae CENA114</name>
    <dbReference type="NCBI Taxonomy" id="415709"/>
    <lineage>
        <taxon>Bacteria</taxon>
        <taxon>Bacillati</taxon>
        <taxon>Cyanobacteriota</taxon>
        <taxon>Cyanophyceae</taxon>
        <taxon>Nostocales</taxon>
        <taxon>Scytonemataceae</taxon>
        <taxon>Brasilonema</taxon>
        <taxon>Bromeliae group (in: Brasilonema)</taxon>
    </lineage>
</organism>
<evidence type="ECO:0000313" key="2">
    <source>
        <dbReference type="Proteomes" id="UP000503129"/>
    </source>
</evidence>